<dbReference type="EMBL" id="ACCH01000167">
    <property type="protein sequence ID" value="EEF90190.1"/>
    <property type="molecule type" value="Genomic_DNA"/>
</dbReference>
<sequence>MIIEWIAYDRYKENNFFANLLCFCLEKNGDVGKKDIISLNNS</sequence>
<gene>
    <name evidence="1" type="ORF">BACCELL_02188</name>
</gene>
<organism evidence="1 2">
    <name type="scientific">Bacteroides cellulosilyticus DSM 14838</name>
    <dbReference type="NCBI Taxonomy" id="537012"/>
    <lineage>
        <taxon>Bacteria</taxon>
        <taxon>Pseudomonadati</taxon>
        <taxon>Bacteroidota</taxon>
        <taxon>Bacteroidia</taxon>
        <taxon>Bacteroidales</taxon>
        <taxon>Bacteroidaceae</taxon>
        <taxon>Bacteroides</taxon>
    </lineage>
</organism>
<reference evidence="1 2" key="1">
    <citation type="submission" date="2008-12" db="EMBL/GenBank/DDBJ databases">
        <authorList>
            <person name="Fulton L."/>
            <person name="Clifton S."/>
            <person name="Fulton B."/>
            <person name="Xu J."/>
            <person name="Minx P."/>
            <person name="Pepin K.H."/>
            <person name="Johnson M."/>
            <person name="Bhonagiri V."/>
            <person name="Nash W.E."/>
            <person name="Mardis E.R."/>
            <person name="Wilson R.K."/>
        </authorList>
    </citation>
    <scope>NUCLEOTIDE SEQUENCE [LARGE SCALE GENOMIC DNA]</scope>
    <source>
        <strain evidence="1 2">DSM 14838</strain>
    </source>
</reference>
<evidence type="ECO:0000313" key="2">
    <source>
        <dbReference type="Proteomes" id="UP000003711"/>
    </source>
</evidence>
<dbReference type="HOGENOM" id="CLU_3246950_0_0_10"/>
<evidence type="ECO:0000313" key="1">
    <source>
        <dbReference type="EMBL" id="EEF90190.1"/>
    </source>
</evidence>
<name>E2ND29_9BACE</name>
<protein>
    <submittedName>
        <fullName evidence="1">Uncharacterized protein</fullName>
    </submittedName>
</protein>
<comment type="caution">
    <text evidence="1">The sequence shown here is derived from an EMBL/GenBank/DDBJ whole genome shotgun (WGS) entry which is preliminary data.</text>
</comment>
<dbReference type="AlphaFoldDB" id="E2ND29"/>
<dbReference type="Proteomes" id="UP000003711">
    <property type="component" value="Unassembled WGS sequence"/>
</dbReference>
<proteinExistence type="predicted"/>
<reference evidence="1 2" key="2">
    <citation type="submission" date="2009-01" db="EMBL/GenBank/DDBJ databases">
        <title>Draft genome sequence of Bacteroides cellulosilyticus (DSM 14838).</title>
        <authorList>
            <person name="Sudarsanam P."/>
            <person name="Ley R."/>
            <person name="Guruge J."/>
            <person name="Turnbaugh P.J."/>
            <person name="Mahowald M."/>
            <person name="Liep D."/>
            <person name="Gordon J."/>
        </authorList>
    </citation>
    <scope>NUCLEOTIDE SEQUENCE [LARGE SCALE GENOMIC DNA]</scope>
    <source>
        <strain evidence="1 2">DSM 14838</strain>
    </source>
</reference>
<accession>E2ND29</accession>